<evidence type="ECO:0000313" key="2">
    <source>
        <dbReference type="EMBL" id="PCI78838.1"/>
    </source>
</evidence>
<dbReference type="InterPro" id="IPR038726">
    <property type="entry name" value="PDDEXK_AddAB-type"/>
</dbReference>
<reference evidence="3" key="1">
    <citation type="submission" date="2017-08" db="EMBL/GenBank/DDBJ databases">
        <title>A dynamic microbial community with high functional redundancy inhabits the cold, oxic subseafloor aquifer.</title>
        <authorList>
            <person name="Tully B.J."/>
            <person name="Wheat C.G."/>
            <person name="Glazer B.T."/>
            <person name="Huber J.A."/>
        </authorList>
    </citation>
    <scope>NUCLEOTIDE SEQUENCE [LARGE SCALE GENOMIC DNA]</scope>
</reference>
<dbReference type="InterPro" id="IPR027417">
    <property type="entry name" value="P-loop_NTPase"/>
</dbReference>
<evidence type="ECO:0000313" key="3">
    <source>
        <dbReference type="Proteomes" id="UP000218767"/>
    </source>
</evidence>
<sequence>MAILRFDIEPLLPLFTNGFTLLTPNNRGVDGILREYANGFRSSSEPTKSWERPAVFAIDIYMQQLWQLAASQGIAPFSETQLLSRFDEQETWLQIVRSSYEKYPLLNSEETANSVARSYRFFQQWDVAASGEVERYRNAIDFQTFLNWSEQFEARCKKISAVSLSDAGRVIAEHIEAIKPILPNKIALINFNQPPPLYVKLFEALARVCDVEWQRVAAQDTQLGPVFAGSDSAYRSFQTNGAEIDACIDWCQGKAREFPDSHIGIVVDHSRSLEPMIEEALFRNSKASNSRQFELVDHLNRYHSTESLAELQDFSAGLSLLGLNYELIDSEGFCKLLQLPNLVGAKDELQARIALEITLRGNTEAEVRLTQLRAFMLQDKRDHHCPVLAQALLAFSELARHEPSHQSLRQWLQLFGRQLQLLGWPGSSSTEHNQRQSLLWQQCSQRFAASSSVLGNISLSSALGKLQTYLKQSNVNLNFDDRRQISLVDVEEAQDLLFDHAWILSVDDRNWPQAINPVAFIPYSLQQELEMPGSSNQQQLDTALTQLNSIRQNTKAELVISHHTLEEELSIRPSALLKEIAFKQMHVSEVIIGRLSSNRIINNLERHEETLHVPLLSDEQVSGGTGLLSNQSNCPFRAFARNRLKANGLEEFSYGLNSLVRGNALHKALENIGLQLGDSKTLHSLPPTETEELLRKSAGIAIDYLRERHPETMTPAFSSLEQGRLTNLLEGFLILEKQRSEFTILHNEKNVSWQHSGLSLNLRIDRIDKLSDGSLALIDYKTGKFTNYRWFDDRPDDLQLPLYQIAVSADTDQTVSATLIFQLNAENIGLISPMELTDFGVQVKVSRQAKSFEGGWPALQDYWNRSIHALVEEFESGLIAVAPTRGTLTCQYCDLGPLCRIAESDQSQILLSEDEI</sequence>
<dbReference type="EMBL" id="NVUL01000026">
    <property type="protein sequence ID" value="PCI78838.1"/>
    <property type="molecule type" value="Genomic_DNA"/>
</dbReference>
<gene>
    <name evidence="2" type="ORF">COB20_06110</name>
</gene>
<dbReference type="Gene3D" id="3.90.320.10">
    <property type="match status" value="1"/>
</dbReference>
<protein>
    <recommendedName>
        <fullName evidence="1">PD-(D/E)XK endonuclease-like domain-containing protein</fullName>
    </recommendedName>
</protein>
<evidence type="ECO:0000259" key="1">
    <source>
        <dbReference type="Pfam" id="PF12705"/>
    </source>
</evidence>
<dbReference type="InterPro" id="IPR011604">
    <property type="entry name" value="PDDEXK-like_dom_sf"/>
</dbReference>
<dbReference type="AlphaFoldDB" id="A0A2A4X888"/>
<organism evidence="2 3">
    <name type="scientific">SAR86 cluster bacterium</name>
    <dbReference type="NCBI Taxonomy" id="2030880"/>
    <lineage>
        <taxon>Bacteria</taxon>
        <taxon>Pseudomonadati</taxon>
        <taxon>Pseudomonadota</taxon>
        <taxon>Gammaproteobacteria</taxon>
        <taxon>SAR86 cluster</taxon>
    </lineage>
</organism>
<dbReference type="InterPro" id="IPR019925">
    <property type="entry name" value="DNA_repair_protein_predicted"/>
</dbReference>
<accession>A0A2A4X888</accession>
<dbReference type="NCBIfam" id="TIGR03623">
    <property type="entry name" value="probable DNA repair protein"/>
    <property type="match status" value="1"/>
</dbReference>
<dbReference type="SUPFAM" id="SSF52540">
    <property type="entry name" value="P-loop containing nucleoside triphosphate hydrolases"/>
    <property type="match status" value="1"/>
</dbReference>
<comment type="caution">
    <text evidence="2">The sequence shown here is derived from an EMBL/GenBank/DDBJ whole genome shotgun (WGS) entry which is preliminary data.</text>
</comment>
<proteinExistence type="predicted"/>
<dbReference type="Proteomes" id="UP000218767">
    <property type="component" value="Unassembled WGS sequence"/>
</dbReference>
<dbReference type="Pfam" id="PF12705">
    <property type="entry name" value="PDDEXK_1"/>
    <property type="match status" value="1"/>
</dbReference>
<name>A0A2A4X888_9GAMM</name>
<feature type="domain" description="PD-(D/E)XK endonuclease-like" evidence="1">
    <location>
        <begin position="632"/>
        <end position="900"/>
    </location>
</feature>